<gene>
    <name evidence="4" type="ORF">FB471_5864</name>
</gene>
<dbReference type="PANTHER" id="PTHR33371">
    <property type="entry name" value="INTERMEMBRANE PHOSPHOLIPID TRANSPORT SYSTEM BINDING PROTEIN MLAD-RELATED"/>
    <property type="match status" value="1"/>
</dbReference>
<dbReference type="Pfam" id="PF11887">
    <property type="entry name" value="Mce4_CUP1"/>
    <property type="match status" value="1"/>
</dbReference>
<name>A0A542CSB5_AMYCI</name>
<dbReference type="RefSeq" id="WP_142002774.1">
    <property type="nucleotide sequence ID" value="NZ_VFML01000002.1"/>
</dbReference>
<dbReference type="NCBIfam" id="TIGR00996">
    <property type="entry name" value="Mtu_fam_mce"/>
    <property type="match status" value="1"/>
</dbReference>
<dbReference type="Proteomes" id="UP000320876">
    <property type="component" value="Unassembled WGS sequence"/>
</dbReference>
<proteinExistence type="predicted"/>
<feature type="domain" description="Mammalian cell entry C-terminal" evidence="3">
    <location>
        <begin position="120"/>
        <end position="327"/>
    </location>
</feature>
<feature type="domain" description="Mce/MlaD" evidence="2">
    <location>
        <begin position="37"/>
        <end position="102"/>
    </location>
</feature>
<dbReference type="InterPro" id="IPR003399">
    <property type="entry name" value="Mce/MlaD"/>
</dbReference>
<evidence type="ECO:0000259" key="3">
    <source>
        <dbReference type="Pfam" id="PF11887"/>
    </source>
</evidence>
<accession>A0A542CSB5</accession>
<protein>
    <submittedName>
        <fullName evidence="4">Phospholipid/cholesterol/gamma-HCH transport system substrate-binding protein</fullName>
    </submittedName>
</protein>
<reference evidence="4 5" key="1">
    <citation type="submission" date="2019-06" db="EMBL/GenBank/DDBJ databases">
        <title>Sequencing the genomes of 1000 actinobacteria strains.</title>
        <authorList>
            <person name="Klenk H.-P."/>
        </authorList>
    </citation>
    <scope>NUCLEOTIDE SEQUENCE [LARGE SCALE GENOMIC DNA]</scope>
    <source>
        <strain evidence="4 5">DSM 45679</strain>
    </source>
</reference>
<dbReference type="GO" id="GO:0005576">
    <property type="term" value="C:extracellular region"/>
    <property type="evidence" value="ECO:0007669"/>
    <property type="project" value="TreeGrafter"/>
</dbReference>
<comment type="caution">
    <text evidence="4">The sequence shown here is derived from an EMBL/GenBank/DDBJ whole genome shotgun (WGS) entry which is preliminary data.</text>
</comment>
<dbReference type="AlphaFoldDB" id="A0A542CSB5"/>
<evidence type="ECO:0000256" key="1">
    <source>
        <dbReference type="SAM" id="MobiDB-lite"/>
    </source>
</evidence>
<dbReference type="InterPro" id="IPR005693">
    <property type="entry name" value="Mce"/>
</dbReference>
<evidence type="ECO:0000313" key="5">
    <source>
        <dbReference type="Proteomes" id="UP000320876"/>
    </source>
</evidence>
<dbReference type="EMBL" id="VFML01000002">
    <property type="protein sequence ID" value="TQI93723.1"/>
    <property type="molecule type" value="Genomic_DNA"/>
</dbReference>
<dbReference type="PANTHER" id="PTHR33371:SF16">
    <property type="entry name" value="MCE-FAMILY PROTEIN MCE3F"/>
    <property type="match status" value="1"/>
</dbReference>
<feature type="region of interest" description="Disordered" evidence="1">
    <location>
        <begin position="319"/>
        <end position="383"/>
    </location>
</feature>
<evidence type="ECO:0000313" key="4">
    <source>
        <dbReference type="EMBL" id="TQI93723.1"/>
    </source>
</evidence>
<dbReference type="Pfam" id="PF02470">
    <property type="entry name" value="MlaD"/>
    <property type="match status" value="1"/>
</dbReference>
<dbReference type="InterPro" id="IPR024516">
    <property type="entry name" value="Mce_C"/>
</dbReference>
<organism evidence="4 5">
    <name type="scientific">Amycolatopsis cihanbeyliensis</name>
    <dbReference type="NCBI Taxonomy" id="1128664"/>
    <lineage>
        <taxon>Bacteria</taxon>
        <taxon>Bacillati</taxon>
        <taxon>Actinomycetota</taxon>
        <taxon>Actinomycetes</taxon>
        <taxon>Pseudonocardiales</taxon>
        <taxon>Pseudonocardiaceae</taxon>
        <taxon>Amycolatopsis</taxon>
    </lineage>
</organism>
<evidence type="ECO:0000259" key="2">
    <source>
        <dbReference type="Pfam" id="PF02470"/>
    </source>
</evidence>
<dbReference type="InterPro" id="IPR052336">
    <property type="entry name" value="MlaD_Phospholipid_Transporter"/>
</dbReference>
<dbReference type="OrthoDB" id="4741753at2"/>
<sequence length="399" mass="41980">MTSRLALVQLALFTVIGLGCGYYVLTDVLGPQGLRAPTTVTVRMPDTGGLAGAAQVTYRGVDVGRVSGTRIADGGKGVEVELELDPRARIPADSEAVVTMDSPIAILRLDLRPADEHPPYLTDGSVIEGENTRRPLPLETLLTDFTALADSLPTEDIAVLGEALATGLNGAAPQLRRTMDNTVALLRFATQRGPQLRRLAGNGRALLGDGGDRLRRLTAAMRELTGGLRAQEPAFSELLAVGPGPARRIAGMMADNQPALTTLLGNLVTTSQLVGVRAPAVEQTLTSLPETLTELGGIVEGDAANFYLVGTQGPVCYHRTPRRPPQDTAPRDPELNWRCPPGPALGQRGAANAPRPDPPAPRTYDPATGRSLPFDVGTGGQGAVLGPRSWSSILLQGVR</sequence>
<dbReference type="PROSITE" id="PS51257">
    <property type="entry name" value="PROKAR_LIPOPROTEIN"/>
    <property type="match status" value="1"/>
</dbReference>
<keyword evidence="5" id="KW-1185">Reference proteome</keyword>